<dbReference type="InterPro" id="IPR035892">
    <property type="entry name" value="C2_domain_sf"/>
</dbReference>
<dbReference type="Gene3D" id="2.60.40.150">
    <property type="entry name" value="C2 domain"/>
    <property type="match status" value="2"/>
</dbReference>
<dbReference type="InterPro" id="IPR002048">
    <property type="entry name" value="EF_hand_dom"/>
</dbReference>
<gene>
    <name evidence="6" type="ORF">SCF082_LOCUS46546</name>
</gene>
<dbReference type="SMART" id="SM00239">
    <property type="entry name" value="C2"/>
    <property type="match status" value="2"/>
</dbReference>
<evidence type="ECO:0000313" key="7">
    <source>
        <dbReference type="Proteomes" id="UP001642464"/>
    </source>
</evidence>
<dbReference type="PROSITE" id="PS50222">
    <property type="entry name" value="EF_HAND_2"/>
    <property type="match status" value="3"/>
</dbReference>
<dbReference type="Proteomes" id="UP001642464">
    <property type="component" value="Unassembled WGS sequence"/>
</dbReference>
<accession>A0ABP0RJQ2</accession>
<keyword evidence="7" id="KW-1185">Reference proteome</keyword>
<feature type="compositionally biased region" description="Basic and acidic residues" evidence="3">
    <location>
        <begin position="1851"/>
        <end position="1865"/>
    </location>
</feature>
<keyword evidence="6" id="KW-0812">Transmembrane</keyword>
<feature type="region of interest" description="Disordered" evidence="3">
    <location>
        <begin position="1657"/>
        <end position="1681"/>
    </location>
</feature>
<sequence>MLEGLVNRLVTQYLSDYFSYGELKVAGLGNVTVLDLELKPSVIPANLAVRIKECSIHKINVNVSPLNLLSWNATYAVSVELDTVSVVLAERRAEDWDERAELEALKAAKLAVVQALRDAAFASVETKVASMEGSLAPEDAATESSLMSMVMSMVARVADNLKVSVKEISISYLFEGVERDGAISVSVRDFVLDNTEVSPSFEGFEVQGSADGDIAVGGLVVEPVQGPTSRIVRKQILVQGISVAVQTNVSGRPSSRVDIVRPFDMEAVTAANLASDPRPTQALVDLRVDEICVEASAEDLATLTFVGESLSKQAKWQAWCQKRFEAMVEVGLSSAEQMACFHLYERMCEAGSEQIKDPKAALPTVGDVSTKLKSGVDGLLEDLSWLQRCEMRAHPDTVSALLTGAANLVARRERAKVKAALERNKAPGITGRIRGAASSWLSWAVGQDGKDGKENQEDVAKSAQELSLALGIGDQLAEDPNKRKVHYRRVFDAIDKDGSGDIDVVELQVGLAMAGTTLSASKVEALIEKFDTDKNGTIDFDEFCAMCELAPQQMLGLEPSGGQEDHARFAVVGVSMMISGFSLALRTSPKWKTPDSELVLASFDRMRTVLAVENVTNPVIGRKSVDFALDNLQVGLSDTTARRKLETPVLTTSPFSGALAEVEGLVSFGEDEGVLARRPSSEASKETARSKIKVSVMSVALQTTEVANNLHPYCALFELDEFKEAVSLQTTPLVFDAPEPRDDRLMHYDLAELSMSSPLEFSGIHAVEPGSVRVQIQVRQREVKTSWFRRMTKSRKVPAEPDVDDLLLTVADVDVPLRGVNPDMSPARMRQATEVVEEWHELQGGFGKVLVRTEVSLVSVNRDAAKSSGGGTERSKVHCEVVATSNIGNADVAVGVQLPRFFVDMDPDVHAHITQISSDLNKALEDTQWHMIADDGASAAWRCRKVLVDLSFVGFDGIDSAKVSPTCEVSVGGESLRGATLDDKFSIGEVQNLEQLLSNDRHAQVRVSFGKSLRLAGLELQHIVEAALTGKASLVLDCDTSMEGVQARVAVDLDVIGAVDSQAASDGNGVDNVEESEEHQATWQDWEPADPFGLTMFRPLVEENIANLHVQVIQAKGLMAADYGGTSDPYCSLGCHGQQSKTHVVPKTLNPIWGDREETSTFTFGPLPGTALAPNSPETLDVEVFDKDFGGEWTDDFLGLCHIPLKEIYEEVTAANDANKRSGRNVLSKRHSSFSPLLAGGISADREVTKWFDLLNKDGSSVAQGAVQLRCWLEPVREPRRPVSVLPVSLDVTVMVAASMPFVRIPEKHEMNTSGRPIDVDLGKPNFVLQLNQGASTALVSRLALHKRLTALVRDATQDLNLFGGRGNAENEHDQRSDLVSNASESSDHEAADTDSGFFSVQGKSSSSGRAAQPGDMDVDDDELDEFQSLANTNSEAGEDDHEEDGDFGEQGDTPLIDRAKRMTSAASLGKSRSQTKVSFLMHVDEWLMEFSFLSRRTLGRRAFMRLSLRDVENRLVFAVAGNGLPIFRCVFELGKFGLEDCSQRHEVIGHSLEHGVYAEMANQEEPREASTEHVEKKPQLRCSLVYDSARQKGPKHRDLGACHELLVGAQVNGMFLLVSPLLDFAIRLLKAFGMLEPVETADSPVSATASVDGELSPSLVSLQPQGGAAEEEKQEAEGGDEAVGPAFFLPVSRVRVVMSLREIELHLMSRAKLCIDKQRRVLRYPPKSLVIKTDTKVSYEGEPDGTTVGLAHMEQVQVKTVCQAAIVRLRLRRELFQEFPNDFLSGDNVILEPFTSKITIRVNPLESARKLQLDAKAETFSQRTSSGMESFFGRYDEEDDDQEDDQEEEATQRPVEEKEEDRRQHAAGTTSLKQEDIWGVDQYIAEAHRVMHKRQAQAQVDRLEVVRMVDVRVEGLEARMDTADQVFLYKVSAMQTALLDAMEPPTQGKKATMPGDEEPVSGHRDSLGSMMARERDESAWTVEETEVEQQIRFISARKSRKLVHKRRSLCRLPDFAKDEAEASKKLEQEQEQMQAESKQERSGMVRRSLDRVSKVSTSIPSMMQRSKGKRSVDESQGQSDFEAADEEEELAREEAEVGEDDVTVPSWILPINVPMLVFCTKVQHFRRVLPGDLAGSWNVARDTECLEKLTAHAGELMANQGTFDQVSISVDQLLVGFGNNKDGYPVPFLRFVLAKFSMNCCSQSVFAKDLTVRGYAAMTCSLFNQLSKAWEPVLEPWTLLIIADQAPAEQGMLAQGIAPRRLNINVTDALLEGLNDFLACLDPSFSPMDDERLHGSYTPNWVVNETGHTAQVWPVKDPQEQMKTSEPQLLTYKGQQQMFEIENGQAQTVHLHDTSMLRHKMMSLLSQMRSTRRRLVLRTITLLRSSKPIEERRKELEVFEDEEEVNPEQLRKDLTDLFGFLDEDGSGEISPLELHSALSRCGEPISLEEVVYAIGEMDSEGVENVDAANTTISLEEFLVFFQMRDDDHQATEEDHQAAGLEVRSFGFRFESLPSESTMTDDEEDDGRREPQQLRQQILIAPCATQGLFMLQASRTLGGTFAPSSLELLEVVEDQDQLFEPALSHEEELELLENEKRQMMASFVKLRVRDRMYQYKDLNADCLSIVANSTKMGRSSAANVLFLETPIRLENRTIVPLEFFFVCRDPARNTVFEEEIFCLAPGEEQSIPVKYLYGSVFFADQPGPFGFAVRPVLDSTAKARLRRNKSGRVETSKARLQSHDFSAGSGNSLPSAKSLAKRRSEHRDWARSDMVVSFDGGQGLSVLLPFREEDDILDDDGKLLNTALYNNKAFEANSVTTSELVGVNRLGFPAPQRRTEGEGQDHEQAGAISSFECVMLTQRNAVRRFETKEILTVQVLQGSRLMAADDNGTSDPFVVVTTLNARNKVVEKFTTPTVHNTLDPVWPNKATFRFGEGRAALNLQRKLRFSVVDHDSLSSNDPLGYVNLEMETVLGWFQSGAQHKHGVRGNGKVLQKSFALEGGKGVSQKEVRGSLTVEFAYDKYSTATEVPARFAQHVFSFYPPFMLQNLLPFDVEVLLVEEVRNTGTRVSEHVIKLPRGACVPFHEIDGALLEYLNPAWQRHRASLRKKRGLKEEPDYGDDEMWEASMDESMVSMHAAFVEVRASDRAARRFSKWSGRIRRSGSAVALLEEGEDDQDPGWLGSISVEVERKALRDGGGRRLVLQSPLWVVNKTHSLLEYRATVDKTTAKERMKKGKGVPDDWIRSHEPHDSSRGIVCVHLEADGGRLQLQRQEGSGADKVSFQSNPDLLLLDEEDDDLKAGLPVYVSLRAPSVAFEQAKPCKLLVECLDLEGGTPKEGCGLLVGVRVGQERRLSAALTGRALPLTWPCGTGLVALTVMEPTRSVEAQELLVELLSANESTKEVEELSRATVGLLKDLVTRDQEEGLAVTLGDFRLRLVLRLAEVECDQNLVSIHGQKIAERAATLSGVSVPWKLYPFQREVGLYMEPLFGDYGRTAMLTVGPRFVLCNLSKERLLVKQEGAPDETAVFLAAAKPTAATAAATVEGNMASQVRKVAFDFAVRPGWKGTHNGTGNVHTFGRRVQVRLAEQGSAWCEPFPIDDIDDFGLQLRDAQGERRSRVWVDANAVVPSQFFVFRPLPISQTTYVVQNHTSSVFAVAQVPAVKVGFWQDVKSLVKRPKSPEKLARALPFELDQVPPDHELPLPLDFHPVEGLRVHVLIVPMKASVDGQLVPDFAHGFRIRFKDGLKERVRVADGEDLSVVVKTEGTRLCVRLLRKVTAPKKTVLGNQPKSMSKLQRRLQRKKMDAARLRAYFRSLQPQVPSMEVLVHLSSACVSLFSSAKRLEIAYVALQRVHMEMAMETMTRAGAEVSRTTMELCVAHLQIDSSQINARYPVMLASSPATPRSSSACCGPPPGEDWDRDVPVLSSVSQEAKGKTKLLSDRFRRMRSVKSYIRMQFVYDTSDESSFDVFRYFALQMRPVEVKLDGAFLAGMFLVLDPLLNSSRNTGSIEGEGAVPGLHEAQDSYALVAPLVEAQVAAVEVPAQDTMYFDSIRIEPTSFVITVNIGSDRDLRDTLKQYGISALYLRLFQRISRLEDFSLDLTKGYYEAVTSHKFTYRYTSLIVRDVLRQIHEVIFNFTKRLSKLTGLSRRSQINKIRQPLVPVGGALVTYGPGPRPAIVENKRERDAALVIERFFLRSLDQVRGVVDRQRAGAR</sequence>
<dbReference type="Pfam" id="PF13499">
    <property type="entry name" value="EF-hand_7"/>
    <property type="match status" value="1"/>
</dbReference>
<dbReference type="InterPro" id="IPR011992">
    <property type="entry name" value="EF-hand-dom_pair"/>
</dbReference>
<protein>
    <submittedName>
        <fullName evidence="6">Multiple C2 and transmembrane domain-containing protein 1</fullName>
    </submittedName>
</protein>
<feature type="compositionally biased region" description="Basic and acidic residues" evidence="3">
    <location>
        <begin position="2038"/>
        <end position="2054"/>
    </location>
</feature>
<dbReference type="SUPFAM" id="SSF49562">
    <property type="entry name" value="C2 domain (Calcium/lipid-binding domain, CaLB)"/>
    <property type="match status" value="2"/>
</dbReference>
<dbReference type="SUPFAM" id="SSF47473">
    <property type="entry name" value="EF-hand"/>
    <property type="match status" value="1"/>
</dbReference>
<feature type="compositionally biased region" description="Acidic residues" evidence="3">
    <location>
        <begin position="1837"/>
        <end position="1850"/>
    </location>
</feature>
<comment type="caution">
    <text evidence="6">The sequence shown here is derived from an EMBL/GenBank/DDBJ whole genome shotgun (WGS) entry which is preliminary data.</text>
</comment>
<evidence type="ECO:0000259" key="4">
    <source>
        <dbReference type="PROSITE" id="PS50004"/>
    </source>
</evidence>
<feature type="compositionally biased region" description="Polar residues" evidence="3">
    <location>
        <begin position="1397"/>
        <end position="1410"/>
    </location>
</feature>
<feature type="region of interest" description="Disordered" evidence="3">
    <location>
        <begin position="1818"/>
        <end position="1871"/>
    </location>
</feature>
<dbReference type="Gene3D" id="1.10.238.10">
    <property type="entry name" value="EF-hand"/>
    <property type="match status" value="2"/>
</dbReference>
<keyword evidence="2" id="KW-0106">Calcium</keyword>
<dbReference type="PANTHER" id="PTHR16166:SF93">
    <property type="entry name" value="INTERMEMBRANE LIPID TRANSFER PROTEIN VPS13"/>
    <property type="match status" value="1"/>
</dbReference>
<dbReference type="PROSITE" id="PS50004">
    <property type="entry name" value="C2"/>
    <property type="match status" value="2"/>
</dbReference>
<dbReference type="SMART" id="SM00054">
    <property type="entry name" value="EFh"/>
    <property type="match status" value="3"/>
</dbReference>
<proteinExistence type="inferred from homology"/>
<dbReference type="InterPro" id="IPR026847">
    <property type="entry name" value="VPS13"/>
</dbReference>
<feature type="region of interest" description="Disordered" evidence="3">
    <location>
        <begin position="1434"/>
        <end position="1455"/>
    </location>
</feature>
<name>A0ABP0RJQ2_9DINO</name>
<dbReference type="InterPro" id="IPR018247">
    <property type="entry name" value="EF_Hand_1_Ca_BS"/>
</dbReference>
<feature type="domain" description="C2" evidence="4">
    <location>
        <begin position="2850"/>
        <end position="2984"/>
    </location>
</feature>
<feature type="domain" description="EF-hand" evidence="5">
    <location>
        <begin position="518"/>
        <end position="553"/>
    </location>
</feature>
<feature type="compositionally biased region" description="Polar residues" evidence="3">
    <location>
        <begin position="2055"/>
        <end position="2065"/>
    </location>
</feature>
<feature type="region of interest" description="Disordered" evidence="3">
    <location>
        <begin position="2724"/>
        <end position="2757"/>
    </location>
</feature>
<dbReference type="CDD" id="cd00030">
    <property type="entry name" value="C2"/>
    <property type="match status" value="2"/>
</dbReference>
<feature type="compositionally biased region" description="Acidic residues" evidence="3">
    <location>
        <begin position="1437"/>
        <end position="1450"/>
    </location>
</feature>
<dbReference type="PROSITE" id="PS00018">
    <property type="entry name" value="EF_HAND_1"/>
    <property type="match status" value="3"/>
</dbReference>
<evidence type="ECO:0000259" key="5">
    <source>
        <dbReference type="PROSITE" id="PS50222"/>
    </source>
</evidence>
<feature type="compositionally biased region" description="Acidic residues" evidence="3">
    <location>
        <begin position="2083"/>
        <end position="2099"/>
    </location>
</feature>
<dbReference type="Pfam" id="PF00168">
    <property type="entry name" value="C2"/>
    <property type="match status" value="2"/>
</dbReference>
<dbReference type="Pfam" id="PF13202">
    <property type="entry name" value="EF-hand_5"/>
    <property type="match status" value="1"/>
</dbReference>
<feature type="region of interest" description="Disordered" evidence="3">
    <location>
        <begin position="1946"/>
        <end position="1966"/>
    </location>
</feature>
<feature type="domain" description="C2" evidence="4">
    <location>
        <begin position="1086"/>
        <end position="1219"/>
    </location>
</feature>
<evidence type="ECO:0000256" key="1">
    <source>
        <dbReference type="ARBA" id="ARBA00006545"/>
    </source>
</evidence>
<reference evidence="6 7" key="1">
    <citation type="submission" date="2024-02" db="EMBL/GenBank/DDBJ databases">
        <authorList>
            <person name="Chen Y."/>
            <person name="Shah S."/>
            <person name="Dougan E. K."/>
            <person name="Thang M."/>
            <person name="Chan C."/>
        </authorList>
    </citation>
    <scope>NUCLEOTIDE SEQUENCE [LARGE SCALE GENOMIC DNA]</scope>
</reference>
<dbReference type="CDD" id="cd00051">
    <property type="entry name" value="EFh"/>
    <property type="match status" value="2"/>
</dbReference>
<feature type="domain" description="EF-hand" evidence="5">
    <location>
        <begin position="482"/>
        <end position="517"/>
    </location>
</feature>
<dbReference type="EMBL" id="CAXAMM010041436">
    <property type="protein sequence ID" value="CAK9099386.1"/>
    <property type="molecule type" value="Genomic_DNA"/>
</dbReference>
<feature type="domain" description="EF-hand" evidence="5">
    <location>
        <begin position="2410"/>
        <end position="2445"/>
    </location>
</feature>
<dbReference type="InterPro" id="IPR000008">
    <property type="entry name" value="C2_dom"/>
</dbReference>
<evidence type="ECO:0000256" key="3">
    <source>
        <dbReference type="SAM" id="MobiDB-lite"/>
    </source>
</evidence>
<dbReference type="PANTHER" id="PTHR16166">
    <property type="entry name" value="VACUOLAR PROTEIN SORTING-ASSOCIATED PROTEIN VPS13"/>
    <property type="match status" value="1"/>
</dbReference>
<feature type="region of interest" description="Disordered" evidence="3">
    <location>
        <begin position="2022"/>
        <end position="2099"/>
    </location>
</feature>
<feature type="compositionally biased region" description="Polar residues" evidence="3">
    <location>
        <begin position="1820"/>
        <end position="1829"/>
    </location>
</feature>
<keyword evidence="6" id="KW-0472">Membrane</keyword>
<evidence type="ECO:0000313" key="6">
    <source>
        <dbReference type="EMBL" id="CAK9099386.1"/>
    </source>
</evidence>
<organism evidence="6 7">
    <name type="scientific">Durusdinium trenchii</name>
    <dbReference type="NCBI Taxonomy" id="1381693"/>
    <lineage>
        <taxon>Eukaryota</taxon>
        <taxon>Sar</taxon>
        <taxon>Alveolata</taxon>
        <taxon>Dinophyceae</taxon>
        <taxon>Suessiales</taxon>
        <taxon>Symbiodiniaceae</taxon>
        <taxon>Durusdinium</taxon>
    </lineage>
</organism>
<feature type="region of interest" description="Disordered" evidence="3">
    <location>
        <begin position="1364"/>
        <end position="1421"/>
    </location>
</feature>
<comment type="similarity">
    <text evidence="1">Belongs to the VPS13 family.</text>
</comment>
<evidence type="ECO:0000256" key="2">
    <source>
        <dbReference type="ARBA" id="ARBA00022837"/>
    </source>
</evidence>